<dbReference type="OrthoDB" id="449487at2759"/>
<dbReference type="AlphaFoldDB" id="A0A8H6R985"/>
<dbReference type="GO" id="GO:0050313">
    <property type="term" value="F:sulfur dioxygenase activity"/>
    <property type="evidence" value="ECO:0007669"/>
    <property type="project" value="TreeGrafter"/>
</dbReference>
<dbReference type="GO" id="GO:0006749">
    <property type="term" value="P:glutathione metabolic process"/>
    <property type="evidence" value="ECO:0007669"/>
    <property type="project" value="TreeGrafter"/>
</dbReference>
<dbReference type="Gene3D" id="3.60.15.10">
    <property type="entry name" value="Ribonuclease Z/Hydroxyacylglutathione hydrolase-like"/>
    <property type="match status" value="1"/>
</dbReference>
<dbReference type="InterPro" id="IPR051682">
    <property type="entry name" value="Mito_Persulfide_Diox"/>
</dbReference>
<comment type="caution">
    <text evidence="1">The sequence shown here is derived from an EMBL/GenBank/DDBJ whole genome shotgun (WGS) entry which is preliminary data.</text>
</comment>
<reference evidence="1" key="1">
    <citation type="submission" date="2020-04" db="EMBL/GenBank/DDBJ databases">
        <title>Draft genome resource of the tomato pathogen Pseudocercospora fuligena.</title>
        <authorList>
            <person name="Zaccaron A."/>
        </authorList>
    </citation>
    <scope>NUCLEOTIDE SEQUENCE</scope>
    <source>
        <strain evidence="1">PF001</strain>
    </source>
</reference>
<name>A0A8H6R985_9PEZI</name>
<evidence type="ECO:0000313" key="2">
    <source>
        <dbReference type="Proteomes" id="UP000660729"/>
    </source>
</evidence>
<dbReference type="Proteomes" id="UP000660729">
    <property type="component" value="Unassembled WGS sequence"/>
</dbReference>
<proteinExistence type="predicted"/>
<keyword evidence="2" id="KW-1185">Reference proteome</keyword>
<dbReference type="PANTHER" id="PTHR43084">
    <property type="entry name" value="PERSULFIDE DIOXYGENASE ETHE1"/>
    <property type="match status" value="1"/>
</dbReference>
<dbReference type="InterPro" id="IPR036866">
    <property type="entry name" value="RibonucZ/Hydroxyglut_hydro"/>
</dbReference>
<sequence length="246" mass="27347">MEPEVHTFFEPTTQTWSWIVADPRSHDAVIINPVLDKSTSAGIATTGADRILELVHQNVYHITRILETHSQRDAQTAAWYLRSQLRDKTGQAPRICTGNAIAGVQRMFARQYGITLGTSGFNAFQDGQTFNIGSLQCEVLLLSEQNPRYFAFVIGRNVFIGDVTHHGARDANTPAFGRDPAVMKKLSSFAQGYLFHPPGGEERPQTSATMRTEVSSWQHSPVTPKGSINLDRKVASPRMANVYEME</sequence>
<dbReference type="SUPFAM" id="SSF56281">
    <property type="entry name" value="Metallo-hydrolase/oxidoreductase"/>
    <property type="match status" value="1"/>
</dbReference>
<dbReference type="PANTHER" id="PTHR43084:SF1">
    <property type="entry name" value="PERSULFIDE DIOXYGENASE ETHE1, MITOCHONDRIAL"/>
    <property type="match status" value="1"/>
</dbReference>
<dbReference type="GO" id="GO:0016787">
    <property type="term" value="F:hydrolase activity"/>
    <property type="evidence" value="ECO:0007669"/>
    <property type="project" value="UniProtKB-KW"/>
</dbReference>
<dbReference type="GO" id="GO:0070813">
    <property type="term" value="P:hydrogen sulfide metabolic process"/>
    <property type="evidence" value="ECO:0007669"/>
    <property type="project" value="TreeGrafter"/>
</dbReference>
<keyword evidence="1" id="KW-0378">Hydrolase</keyword>
<protein>
    <submittedName>
        <fullName evidence="1">Beta-lactamase hydrolase-like protein</fullName>
    </submittedName>
</protein>
<organism evidence="1 2">
    <name type="scientific">Pseudocercospora fuligena</name>
    <dbReference type="NCBI Taxonomy" id="685502"/>
    <lineage>
        <taxon>Eukaryota</taxon>
        <taxon>Fungi</taxon>
        <taxon>Dikarya</taxon>
        <taxon>Ascomycota</taxon>
        <taxon>Pezizomycotina</taxon>
        <taxon>Dothideomycetes</taxon>
        <taxon>Dothideomycetidae</taxon>
        <taxon>Mycosphaerellales</taxon>
        <taxon>Mycosphaerellaceae</taxon>
        <taxon>Pseudocercospora</taxon>
    </lineage>
</organism>
<gene>
    <name evidence="1" type="ORF">HII31_10405</name>
</gene>
<accession>A0A8H6R985</accession>
<dbReference type="EMBL" id="JABCIY010000211">
    <property type="protein sequence ID" value="KAF7188341.1"/>
    <property type="molecule type" value="Genomic_DNA"/>
</dbReference>
<evidence type="ECO:0000313" key="1">
    <source>
        <dbReference type="EMBL" id="KAF7188341.1"/>
    </source>
</evidence>